<protein>
    <submittedName>
        <fullName evidence="3">Uncharacterized protein</fullName>
    </submittedName>
</protein>
<dbReference type="Pfam" id="PF03645">
    <property type="entry name" value="Tctex-1"/>
    <property type="match status" value="1"/>
</dbReference>
<dbReference type="InterPro" id="IPR005334">
    <property type="entry name" value="Tctex-1-like"/>
</dbReference>
<accession>A0ABN8R1C6</accession>
<dbReference type="PANTHER" id="PTHR21255">
    <property type="entry name" value="T-COMPLEX-ASSOCIATED-TESTIS-EXPRESSED 1/ DYNEIN LIGHT CHAIN"/>
    <property type="match status" value="1"/>
</dbReference>
<evidence type="ECO:0000256" key="1">
    <source>
        <dbReference type="ARBA" id="ARBA00005361"/>
    </source>
</evidence>
<dbReference type="Gene3D" id="3.30.1140.40">
    <property type="entry name" value="Tctex-1"/>
    <property type="match status" value="1"/>
</dbReference>
<feature type="compositionally biased region" description="Polar residues" evidence="2">
    <location>
        <begin position="1"/>
        <end position="35"/>
    </location>
</feature>
<proteinExistence type="inferred from homology"/>
<name>A0ABN8R1C6_9CNID</name>
<dbReference type="InterPro" id="IPR038586">
    <property type="entry name" value="Tctex-1-like_sf"/>
</dbReference>
<sequence>MESARKNSTQSRISQKKTTFFLTSTEETKSPSNEPKQLHEQGNRKGKFASVAKTVLLANRAFPQTTRKASRTGSSISIPAPQESTLASSKFATTASAPSTVDDNLSLYAIEDVSQMENTYKMEPDDGFLSQKASGIIRDVLEARLKSKTYAAEESKKLSIDISEEIKKKVKAEVPVERYKFVCVVWIGQVLGQGVHITSRCLWNARFDNFAQESFKNDQLFAQASIYAVFVE</sequence>
<dbReference type="PANTHER" id="PTHR21255:SF65">
    <property type="entry name" value="TCTEX1 DOMAIN-CONTAINING PROTEIN 2"/>
    <property type="match status" value="1"/>
</dbReference>
<feature type="region of interest" description="Disordered" evidence="2">
    <location>
        <begin position="1"/>
        <end position="45"/>
    </location>
</feature>
<evidence type="ECO:0000313" key="4">
    <source>
        <dbReference type="Proteomes" id="UP001159427"/>
    </source>
</evidence>
<evidence type="ECO:0000256" key="2">
    <source>
        <dbReference type="SAM" id="MobiDB-lite"/>
    </source>
</evidence>
<comment type="similarity">
    <text evidence="1">Belongs to the dynein light chain Tctex-type family.</text>
</comment>
<comment type="caution">
    <text evidence="3">The sequence shown here is derived from an EMBL/GenBank/DDBJ whole genome shotgun (WGS) entry which is preliminary data.</text>
</comment>
<dbReference type="Proteomes" id="UP001159427">
    <property type="component" value="Unassembled WGS sequence"/>
</dbReference>
<dbReference type="EMBL" id="CALNXI010001603">
    <property type="protein sequence ID" value="CAH3173139.1"/>
    <property type="molecule type" value="Genomic_DNA"/>
</dbReference>
<gene>
    <name evidence="3" type="ORF">PEVE_00008870</name>
</gene>
<keyword evidence="4" id="KW-1185">Reference proteome</keyword>
<evidence type="ECO:0000313" key="3">
    <source>
        <dbReference type="EMBL" id="CAH3173139.1"/>
    </source>
</evidence>
<dbReference type="CDD" id="cd21451">
    <property type="entry name" value="DLC-like_TCTEX1D"/>
    <property type="match status" value="1"/>
</dbReference>
<reference evidence="3 4" key="1">
    <citation type="submission" date="2022-05" db="EMBL/GenBank/DDBJ databases">
        <authorList>
            <consortium name="Genoscope - CEA"/>
            <person name="William W."/>
        </authorList>
    </citation>
    <scope>NUCLEOTIDE SEQUENCE [LARGE SCALE GENOMIC DNA]</scope>
</reference>
<organism evidence="3 4">
    <name type="scientific">Porites evermanni</name>
    <dbReference type="NCBI Taxonomy" id="104178"/>
    <lineage>
        <taxon>Eukaryota</taxon>
        <taxon>Metazoa</taxon>
        <taxon>Cnidaria</taxon>
        <taxon>Anthozoa</taxon>
        <taxon>Hexacorallia</taxon>
        <taxon>Scleractinia</taxon>
        <taxon>Fungiina</taxon>
        <taxon>Poritidae</taxon>
        <taxon>Porites</taxon>
    </lineage>
</organism>